<keyword evidence="4" id="KW-1185">Reference proteome</keyword>
<dbReference type="InParanoid" id="A0A665UQV0"/>
<dbReference type="Ensembl" id="ENSENLT00000022498.1">
    <property type="protein sequence ID" value="ENSENLP00000021746.1"/>
    <property type="gene ID" value="ENSENLG00000009915.1"/>
</dbReference>
<dbReference type="GO" id="GO:1904158">
    <property type="term" value="P:axonemal central apparatus assembly"/>
    <property type="evidence" value="ECO:0007669"/>
    <property type="project" value="TreeGrafter"/>
</dbReference>
<accession>A0A665UQV0</accession>
<dbReference type="Proteomes" id="UP000472264">
    <property type="component" value="Chromosome 16"/>
</dbReference>
<dbReference type="InterPro" id="IPR013783">
    <property type="entry name" value="Ig-like_fold"/>
</dbReference>
<dbReference type="InterPro" id="IPR033768">
    <property type="entry name" value="Hydin_ADK"/>
</dbReference>
<reference evidence="3" key="1">
    <citation type="submission" date="2021-04" db="EMBL/GenBank/DDBJ databases">
        <authorList>
            <consortium name="Wellcome Sanger Institute Data Sharing"/>
        </authorList>
    </citation>
    <scope>NUCLEOTIDE SEQUENCE [LARGE SCALE GENOMIC DNA]</scope>
</reference>
<name>A0A665UQV0_ECHNA</name>
<dbReference type="AlphaFoldDB" id="A0A665UQV0"/>
<dbReference type="OMA" id="CFNPAFY"/>
<evidence type="ECO:0000313" key="4">
    <source>
        <dbReference type="Proteomes" id="UP000472264"/>
    </source>
</evidence>
<dbReference type="InterPro" id="IPR033305">
    <property type="entry name" value="Hydin-like"/>
</dbReference>
<dbReference type="PANTHER" id="PTHR23053">
    <property type="entry name" value="DLEC1 DELETED IN LUNG AND ESOPHAGEAL CANCER 1"/>
    <property type="match status" value="1"/>
</dbReference>
<evidence type="ECO:0000313" key="3">
    <source>
        <dbReference type="Ensembl" id="ENSENLP00000021746.1"/>
    </source>
</evidence>
<protein>
    <recommendedName>
        <fullName evidence="2">Hydin adenylate kinase-like domain-containing protein</fullName>
    </recommendedName>
</protein>
<feature type="compositionally biased region" description="Basic and acidic residues" evidence="1">
    <location>
        <begin position="334"/>
        <end position="354"/>
    </location>
</feature>
<feature type="region of interest" description="Disordered" evidence="1">
    <location>
        <begin position="334"/>
        <end position="365"/>
    </location>
</feature>
<dbReference type="PANTHER" id="PTHR23053:SF0">
    <property type="entry name" value="HYDROCEPHALUS-INDUCING PROTEIN HOMOLOG"/>
    <property type="match status" value="1"/>
</dbReference>
<evidence type="ECO:0000256" key="1">
    <source>
        <dbReference type="SAM" id="MobiDB-lite"/>
    </source>
</evidence>
<dbReference type="Gene3D" id="2.60.40.10">
    <property type="entry name" value="Immunoglobulins"/>
    <property type="match status" value="1"/>
</dbReference>
<organism evidence="3 4">
    <name type="scientific">Echeneis naucrates</name>
    <name type="common">Live sharksucker</name>
    <dbReference type="NCBI Taxonomy" id="173247"/>
    <lineage>
        <taxon>Eukaryota</taxon>
        <taxon>Metazoa</taxon>
        <taxon>Chordata</taxon>
        <taxon>Craniata</taxon>
        <taxon>Vertebrata</taxon>
        <taxon>Euteleostomi</taxon>
        <taxon>Actinopterygii</taxon>
        <taxon>Neopterygii</taxon>
        <taxon>Teleostei</taxon>
        <taxon>Neoteleostei</taxon>
        <taxon>Acanthomorphata</taxon>
        <taxon>Carangaria</taxon>
        <taxon>Carangiformes</taxon>
        <taxon>Echeneidae</taxon>
        <taxon>Echeneis</taxon>
    </lineage>
</organism>
<dbReference type="GO" id="GO:0003341">
    <property type="term" value="P:cilium movement"/>
    <property type="evidence" value="ECO:0007669"/>
    <property type="project" value="TreeGrafter"/>
</dbReference>
<sequence length="395" mass="44423">SVDMVLTGSSDSSKVVRERLVCHGIVGRQGCSELIMSVDVTCRFVAPMLNISPKQLNFCVQKVPGKNLTPLYEKLVLKNVSSLTLSMKLSVVEPFSLCEATGEYNSATTKSLVLGEGRQAELWVCFNPVCCQDCISHVMNEFLEVHYQGHPQQDMVELHAEVHFPNLQFSSTTVDFGCVLNCTETHRVITITNCSPLPVFYRWAFLEDQKCTHCSLSGKFSQIFCSYFVLHTGVKSSNKIKNSFGMILLQGVNVAILSTLLPKQVLVDILAERFQLSDCRRGIVIDGLKSVYTPSAASTLQVVLKAFNNRKHIYVVNLSDSYIALKAREKQTVKEQEEKKQQEEMKRMREEELKKKSKKVGKKDTKEVSKKKSLIEGKQVCKCPVQTLYCEPKCI</sequence>
<dbReference type="Pfam" id="PF17213">
    <property type="entry name" value="Hydin_ADK"/>
    <property type="match status" value="1"/>
</dbReference>
<dbReference type="GO" id="GO:0005930">
    <property type="term" value="C:axoneme"/>
    <property type="evidence" value="ECO:0007669"/>
    <property type="project" value="TreeGrafter"/>
</dbReference>
<proteinExistence type="predicted"/>
<reference evidence="3" key="2">
    <citation type="submission" date="2025-08" db="UniProtKB">
        <authorList>
            <consortium name="Ensembl"/>
        </authorList>
    </citation>
    <scope>IDENTIFICATION</scope>
</reference>
<reference evidence="3" key="3">
    <citation type="submission" date="2025-09" db="UniProtKB">
        <authorList>
            <consortium name="Ensembl"/>
        </authorList>
    </citation>
    <scope>IDENTIFICATION</scope>
</reference>
<evidence type="ECO:0000259" key="2">
    <source>
        <dbReference type="Pfam" id="PF17213"/>
    </source>
</evidence>
<feature type="domain" description="Hydin adenylate kinase-like" evidence="2">
    <location>
        <begin position="255"/>
        <end position="288"/>
    </location>
</feature>